<evidence type="ECO:0000256" key="2">
    <source>
        <dbReference type="ARBA" id="ARBA00022723"/>
    </source>
</evidence>
<keyword evidence="2" id="KW-0479">Metal-binding</keyword>
<evidence type="ECO:0000256" key="3">
    <source>
        <dbReference type="ARBA" id="ARBA00022801"/>
    </source>
</evidence>
<dbReference type="InterPro" id="IPR006680">
    <property type="entry name" value="Amidohydro-rel"/>
</dbReference>
<dbReference type="InterPro" id="IPR032466">
    <property type="entry name" value="Metal_Hydrolase"/>
</dbReference>
<dbReference type="Gene3D" id="3.20.20.140">
    <property type="entry name" value="Metal-dependent hydrolases"/>
    <property type="match status" value="1"/>
</dbReference>
<comment type="cofactor">
    <cofactor evidence="1">
        <name>Zn(2+)</name>
        <dbReference type="ChEBI" id="CHEBI:29105"/>
    </cofactor>
</comment>
<keyword evidence="7" id="KW-1185">Reference proteome</keyword>
<organism evidence="6 7">
    <name type="scientific">Ideonella margarita</name>
    <dbReference type="NCBI Taxonomy" id="2984191"/>
    <lineage>
        <taxon>Bacteria</taxon>
        <taxon>Pseudomonadati</taxon>
        <taxon>Pseudomonadota</taxon>
        <taxon>Betaproteobacteria</taxon>
        <taxon>Burkholderiales</taxon>
        <taxon>Sphaerotilaceae</taxon>
        <taxon>Ideonella</taxon>
    </lineage>
</organism>
<sequence length="465" mass="50445">MSSTRPMNHQRLWADLAWLPDGWQRHVLLEIDSAGRWRSVQAGVPCPADALRLNGPALPGLVNAHSHAHQRAFAGLAEHVDQPGDNFWSWRDRMYRVADSITPASLHAIATQLYGEMLEGGYTQVCEFHYLAHTAGEPATEQAHALSQAVVDAASEVGIGLTLLPVLYERAGFTQPALRPDQQRFHRDAEAVMAAQRHVAAQGHISLNAGVAVHSLRAARPASLHRLRALCEGQDLPIHIHVAEQTAEVDDCLQATGQRPVQWLAAEGLLDARWQLVHATHVTPEEIEATGRAGSGVVICPTTEANLGDGLTDLPGWLRAGTPLSVGSDSQVTRCWREELRWLEYGQRLQWRQRNVAMSHPPAAGATASRLWQAVLAGGAAAAGQTSWGLQVGARADLLVAPATDAALAGIPTSRTLDALVFSSPGQAWSDVMVAGRWTLRDGERPGKAQHQARFTEVMRNLWGE</sequence>
<evidence type="ECO:0000256" key="4">
    <source>
        <dbReference type="ARBA" id="ARBA00022833"/>
    </source>
</evidence>
<keyword evidence="4" id="KW-0862">Zinc</keyword>
<dbReference type="Pfam" id="PF01979">
    <property type="entry name" value="Amidohydro_1"/>
    <property type="match status" value="1"/>
</dbReference>
<evidence type="ECO:0000313" key="7">
    <source>
        <dbReference type="Proteomes" id="UP001379945"/>
    </source>
</evidence>
<evidence type="ECO:0000256" key="1">
    <source>
        <dbReference type="ARBA" id="ARBA00001947"/>
    </source>
</evidence>
<evidence type="ECO:0000313" key="6">
    <source>
        <dbReference type="EMBL" id="MEK8045141.1"/>
    </source>
</evidence>
<dbReference type="InterPro" id="IPR010252">
    <property type="entry name" value="HutF"/>
</dbReference>
<accession>A0ABU9C0J7</accession>
<dbReference type="SUPFAM" id="SSF51556">
    <property type="entry name" value="Metallo-dependent hydrolases"/>
    <property type="match status" value="1"/>
</dbReference>
<gene>
    <name evidence="6" type="primary">hutF</name>
    <name evidence="6" type="ORF">AACH00_02125</name>
</gene>
<dbReference type="EMBL" id="JBBUTI010000001">
    <property type="protein sequence ID" value="MEK8045141.1"/>
    <property type="molecule type" value="Genomic_DNA"/>
</dbReference>
<proteinExistence type="predicted"/>
<feature type="domain" description="Amidohydrolase-related" evidence="5">
    <location>
        <begin position="58"/>
        <end position="438"/>
    </location>
</feature>
<dbReference type="PANTHER" id="PTHR11271:SF48">
    <property type="entry name" value="AMIDOHYDROLASE-RELATED DOMAIN-CONTAINING PROTEIN"/>
    <property type="match status" value="1"/>
</dbReference>
<comment type="caution">
    <text evidence="6">The sequence shown here is derived from an EMBL/GenBank/DDBJ whole genome shotgun (WGS) entry which is preliminary data.</text>
</comment>
<evidence type="ECO:0000259" key="5">
    <source>
        <dbReference type="Pfam" id="PF01979"/>
    </source>
</evidence>
<dbReference type="EC" id="3.5.3.13" evidence="6"/>
<dbReference type="SUPFAM" id="SSF51338">
    <property type="entry name" value="Composite domain of metallo-dependent hydrolases"/>
    <property type="match status" value="1"/>
</dbReference>
<name>A0ABU9C0J7_9BURK</name>
<dbReference type="NCBIfam" id="TIGR02022">
    <property type="entry name" value="hutF"/>
    <property type="match status" value="1"/>
</dbReference>
<dbReference type="Proteomes" id="UP001379945">
    <property type="component" value="Unassembled WGS sequence"/>
</dbReference>
<keyword evidence="3 6" id="KW-0378">Hydrolase</keyword>
<dbReference type="InterPro" id="IPR011059">
    <property type="entry name" value="Metal-dep_hydrolase_composite"/>
</dbReference>
<protein>
    <submittedName>
        <fullName evidence="6">Formimidoylglutamate deiminase</fullName>
        <ecNumber evidence="6">3.5.3.13</ecNumber>
    </submittedName>
</protein>
<dbReference type="PANTHER" id="PTHR11271">
    <property type="entry name" value="GUANINE DEAMINASE"/>
    <property type="match status" value="1"/>
</dbReference>
<dbReference type="Gene3D" id="2.30.40.10">
    <property type="entry name" value="Urease, subunit C, domain 1"/>
    <property type="match status" value="1"/>
</dbReference>
<dbReference type="RefSeq" id="WP_341397287.1">
    <property type="nucleotide sequence ID" value="NZ_JBBUTI010000001.1"/>
</dbReference>
<reference evidence="6 7" key="1">
    <citation type="submission" date="2024-04" db="EMBL/GenBank/DDBJ databases">
        <title>Novel species of the genus Ideonella isolated from streams.</title>
        <authorList>
            <person name="Lu H."/>
        </authorList>
    </citation>
    <scope>NUCLEOTIDE SEQUENCE [LARGE SCALE GENOMIC DNA]</scope>
    <source>
        <strain evidence="6 7">LYT19W</strain>
    </source>
</reference>
<dbReference type="InterPro" id="IPR051607">
    <property type="entry name" value="Metallo-dep_hydrolases"/>
</dbReference>
<dbReference type="NCBIfam" id="NF006681">
    <property type="entry name" value="PRK09229.1-2"/>
    <property type="match status" value="1"/>
</dbReference>
<dbReference type="GO" id="GO:0050416">
    <property type="term" value="F:formimidoylglutamate deiminase activity"/>
    <property type="evidence" value="ECO:0007669"/>
    <property type="project" value="UniProtKB-EC"/>
</dbReference>